<evidence type="ECO:0000313" key="2">
    <source>
        <dbReference type="Proteomes" id="UP000789833"/>
    </source>
</evidence>
<name>A0ABM8YTH6_9BACI</name>
<gene>
    <name evidence="1" type="ORF">BACCIP111883_03970</name>
</gene>
<dbReference type="EMBL" id="CAKJTJ010000037">
    <property type="protein sequence ID" value="CAG9623174.1"/>
    <property type="molecule type" value="Genomic_DNA"/>
</dbReference>
<organism evidence="1 2">
    <name type="scientific">Sutcliffiella rhizosphaerae</name>
    <dbReference type="NCBI Taxonomy" id="2880967"/>
    <lineage>
        <taxon>Bacteria</taxon>
        <taxon>Bacillati</taxon>
        <taxon>Bacillota</taxon>
        <taxon>Bacilli</taxon>
        <taxon>Bacillales</taxon>
        <taxon>Bacillaceae</taxon>
        <taxon>Sutcliffiella</taxon>
    </lineage>
</organism>
<reference evidence="1 2" key="1">
    <citation type="submission" date="2021-10" db="EMBL/GenBank/DDBJ databases">
        <authorList>
            <person name="Criscuolo A."/>
        </authorList>
    </citation>
    <scope>NUCLEOTIDE SEQUENCE [LARGE SCALE GENOMIC DNA]</scope>
    <source>
        <strain evidence="2">CIP 111883</strain>
    </source>
</reference>
<sequence length="96" mass="11348">MAVYKGEESIDYYLELLPETTEEVLIFHDIRLPFKNYYFKSSNLIMGVSITLPIFVRKIFRVKNFHPQILKNTGPLKKRTSISANLFILLYPFQMD</sequence>
<comment type="caution">
    <text evidence="1">The sequence shown here is derived from an EMBL/GenBank/DDBJ whole genome shotgun (WGS) entry which is preliminary data.</text>
</comment>
<proteinExistence type="predicted"/>
<accession>A0ABM8YTH6</accession>
<keyword evidence="2" id="KW-1185">Reference proteome</keyword>
<protein>
    <submittedName>
        <fullName evidence="1">Uncharacterized protein</fullName>
    </submittedName>
</protein>
<dbReference type="Proteomes" id="UP000789833">
    <property type="component" value="Unassembled WGS sequence"/>
</dbReference>
<evidence type="ECO:0000313" key="1">
    <source>
        <dbReference type="EMBL" id="CAG9623174.1"/>
    </source>
</evidence>